<dbReference type="PANTHER" id="PTHR34835:SF34">
    <property type="entry name" value="OS08G0555500 PROTEIN"/>
    <property type="match status" value="1"/>
</dbReference>
<evidence type="ECO:0000313" key="1">
    <source>
        <dbReference type="EMBL" id="MED6131292.1"/>
    </source>
</evidence>
<protein>
    <submittedName>
        <fullName evidence="1">Uncharacterized protein</fullName>
    </submittedName>
</protein>
<dbReference type="Proteomes" id="UP001341840">
    <property type="component" value="Unassembled WGS sequence"/>
</dbReference>
<reference evidence="1 2" key="1">
    <citation type="journal article" date="2023" name="Plants (Basel)">
        <title>Bridging the Gap: Combining Genomics and Transcriptomics Approaches to Understand Stylosanthes scabra, an Orphan Legume from the Brazilian Caatinga.</title>
        <authorList>
            <person name="Ferreira-Neto J.R.C."/>
            <person name="da Silva M.D."/>
            <person name="Binneck E."/>
            <person name="de Melo N.F."/>
            <person name="da Silva R.H."/>
            <person name="de Melo A.L.T.M."/>
            <person name="Pandolfi V."/>
            <person name="Bustamante F.O."/>
            <person name="Brasileiro-Vidal A.C."/>
            <person name="Benko-Iseppon A.M."/>
        </authorList>
    </citation>
    <scope>NUCLEOTIDE SEQUENCE [LARGE SCALE GENOMIC DNA]</scope>
    <source>
        <tissue evidence="1">Leaves</tissue>
    </source>
</reference>
<organism evidence="1 2">
    <name type="scientific">Stylosanthes scabra</name>
    <dbReference type="NCBI Taxonomy" id="79078"/>
    <lineage>
        <taxon>Eukaryota</taxon>
        <taxon>Viridiplantae</taxon>
        <taxon>Streptophyta</taxon>
        <taxon>Embryophyta</taxon>
        <taxon>Tracheophyta</taxon>
        <taxon>Spermatophyta</taxon>
        <taxon>Magnoliopsida</taxon>
        <taxon>eudicotyledons</taxon>
        <taxon>Gunneridae</taxon>
        <taxon>Pentapetalae</taxon>
        <taxon>rosids</taxon>
        <taxon>fabids</taxon>
        <taxon>Fabales</taxon>
        <taxon>Fabaceae</taxon>
        <taxon>Papilionoideae</taxon>
        <taxon>50 kb inversion clade</taxon>
        <taxon>dalbergioids sensu lato</taxon>
        <taxon>Dalbergieae</taxon>
        <taxon>Pterocarpus clade</taxon>
        <taxon>Stylosanthes</taxon>
    </lineage>
</organism>
<sequence>MRLKSVTRSDARGDAIDKKVANKKLNDEQKAAVKSFKGATAKTLKKIIMQTKPNSEENTRKFKRVFILYVQKTFLCATNTSPFSPKHFPAIVDVDNPREMNWSRHVCSFLLDGINDMGCKNLKGVEGCVFALLIIYLHETHFGKDFEDEKAQPPWVSYWRGETLMKRLRVKKRDSTGLLRQANQRR</sequence>
<evidence type="ECO:0000313" key="2">
    <source>
        <dbReference type="Proteomes" id="UP001341840"/>
    </source>
</evidence>
<accession>A0ABU6S4S1</accession>
<dbReference type="PANTHER" id="PTHR34835">
    <property type="entry name" value="OS07G0283600 PROTEIN-RELATED"/>
    <property type="match status" value="1"/>
</dbReference>
<dbReference type="EMBL" id="JASCZI010060434">
    <property type="protein sequence ID" value="MED6131292.1"/>
    <property type="molecule type" value="Genomic_DNA"/>
</dbReference>
<comment type="caution">
    <text evidence="1">The sequence shown here is derived from an EMBL/GenBank/DDBJ whole genome shotgun (WGS) entry which is preliminary data.</text>
</comment>
<gene>
    <name evidence="1" type="ORF">PIB30_008627</name>
</gene>
<keyword evidence="2" id="KW-1185">Reference proteome</keyword>
<name>A0ABU6S4S1_9FABA</name>
<proteinExistence type="predicted"/>